<dbReference type="HOGENOM" id="CLU_014554_0_0_11"/>
<dbReference type="Gene3D" id="3.40.50.1820">
    <property type="entry name" value="alpha/beta hydrolase"/>
    <property type="match status" value="1"/>
</dbReference>
<keyword evidence="3" id="KW-1185">Reference proteome</keyword>
<dbReference type="Proteomes" id="UP000001116">
    <property type="component" value="Chromosome"/>
</dbReference>
<dbReference type="SUPFAM" id="SSF53474">
    <property type="entry name" value="alpha/beta-Hydrolases"/>
    <property type="match status" value="1"/>
</dbReference>
<gene>
    <name evidence="2" type="ordered locus">Krad_3960</name>
</gene>
<protein>
    <submittedName>
        <fullName evidence="2">Secreted protein</fullName>
    </submittedName>
</protein>
<dbReference type="SUPFAM" id="SSF141072">
    <property type="entry name" value="CalX-like"/>
    <property type="match status" value="1"/>
</dbReference>
<feature type="signal peptide" evidence="1">
    <location>
        <begin position="1"/>
        <end position="29"/>
    </location>
</feature>
<reference evidence="3" key="1">
    <citation type="journal article" date="2008" name="PLoS ONE">
        <title>Survival in nuclear waste, extreme resistance, and potential applications gleaned from the genome sequence of Kineococcus radiotolerans SRS30216.</title>
        <authorList>
            <person name="Bagwell C.E."/>
            <person name="Bhat S."/>
            <person name="Hawkins G.M."/>
            <person name="Smith B.W."/>
            <person name="Biswas T."/>
            <person name="Hoover T.R."/>
            <person name="Saunders E."/>
            <person name="Han C.S."/>
            <person name="Tsodikov O.V."/>
            <person name="Shimkets L.J."/>
        </authorList>
    </citation>
    <scope>NUCLEOTIDE SEQUENCE [LARGE SCALE GENOMIC DNA]</scope>
    <source>
        <strain evidence="3">ATCC BAA-149 / DSM 14245 / SRS30216</strain>
    </source>
</reference>
<proteinExistence type="predicted"/>
<dbReference type="EMBL" id="CP000750">
    <property type="protein sequence ID" value="ABS05423.1"/>
    <property type="molecule type" value="Genomic_DNA"/>
</dbReference>
<dbReference type="KEGG" id="kra:Krad_3960"/>
<name>A6WF34_KINRD</name>
<dbReference type="Gene3D" id="2.60.40.2030">
    <property type="match status" value="1"/>
</dbReference>
<dbReference type="AlphaFoldDB" id="A6WF34"/>
<sequence>MVGFSHLRRTGVLAAAVVLALAVTPSASAAPPAPGAPGAVARGTTAAADWSVTPVGAGSWDVELRLPSPVPLRAAQPQLAVDGTVLGVARQGADGRTLTLRTTDPRAARAGRVQLAWNGVVSGDEARTLRHAAAAPAVAAPAPTGSLLAADPATRGRFRVQRADYDLGDTALRLPGLAGQAVEQRAAVYLPAAAPGPRPVVVFLHGRHQACFGGTVEGDFGGWPCTGGSRPVPSHLGYGEAAEALASQGYAVVSISADGVNALDWGAEDGGAQARGELVLAHLDLLRSWTDGRGGKAGAALRGRLDLADVGLMGHSRGGEGVVRAALLNAERPDPYGVRAVMPLAPVDFARSTLPGTAMAVVLPYCDGDVSDQQGQHFHDDTRYAARDDVLRTSLLVMGANHNYFNSEWTPGASQAPSNDDWYLDDDPVCGPDAPGRLTPAEQRAVGTAYVSGFFRLHLGGEQQFLPLFDGTGGRAASAGRAVVHAQAQQPSSARTDLAPLEAATPTVTLPPRAEHCASAGPPVAGQPVRCAGEQRPLSSLPHWTPAWLAPSVPATPVLRARWRAGAKEPLTVAVPRGAVTGVRQALTFRAATPQARATDLVVALTDTAGRRAAVPVSRFSSALRPLPALADPWGGGGEPLAKTWLRTVRLPLDAFPGVDVGRLASVTFTPTGAGADVYLSDVALDRPASGTGPTTAALPAVSIGDVQAFEDDGTQRVSMPLTLSRRSKVPVTVEVDTAAAAVDGRVAARWRHVTIPAGSLTGRVVVPLVGDDVAGEALARLTVTLSVPRGAVVGDGFGTLSVYDDDLWDESAAG</sequence>
<feature type="chain" id="PRO_5002704849" evidence="1">
    <location>
        <begin position="30"/>
        <end position="815"/>
    </location>
</feature>
<evidence type="ECO:0000313" key="2">
    <source>
        <dbReference type="EMBL" id="ABS05423.1"/>
    </source>
</evidence>
<organism evidence="2 3">
    <name type="scientific">Kineococcus radiotolerans (strain ATCC BAA-149 / DSM 14245 / SRS30216)</name>
    <dbReference type="NCBI Taxonomy" id="266940"/>
    <lineage>
        <taxon>Bacteria</taxon>
        <taxon>Bacillati</taxon>
        <taxon>Actinomycetota</taxon>
        <taxon>Actinomycetes</taxon>
        <taxon>Kineosporiales</taxon>
        <taxon>Kineosporiaceae</taxon>
        <taxon>Kineococcus</taxon>
    </lineage>
</organism>
<dbReference type="eggNOG" id="COG4188">
    <property type="taxonomic scope" value="Bacteria"/>
</dbReference>
<evidence type="ECO:0000313" key="3">
    <source>
        <dbReference type="Proteomes" id="UP000001116"/>
    </source>
</evidence>
<dbReference type="InterPro" id="IPR029058">
    <property type="entry name" value="AB_hydrolase_fold"/>
</dbReference>
<dbReference type="RefSeq" id="WP_012086291.1">
    <property type="nucleotide sequence ID" value="NC_009664.2"/>
</dbReference>
<keyword evidence="1" id="KW-0732">Signal</keyword>
<dbReference type="OrthoDB" id="6646510at2"/>
<dbReference type="STRING" id="266940.Krad_3960"/>
<evidence type="ECO:0000256" key="1">
    <source>
        <dbReference type="SAM" id="SignalP"/>
    </source>
</evidence>
<accession>A6WF34</accession>
<dbReference type="InterPro" id="IPR038081">
    <property type="entry name" value="CalX-like_sf"/>
</dbReference>